<sequence>MPNSIKLRPNQLLAVAKHTLGFTKTHANCQVATATADPDLTGHEPAALNKSGSCHTDQQKLDFPLNKMTAKTYVNTAQKSKAF</sequence>
<evidence type="ECO:0000256" key="1">
    <source>
        <dbReference type="SAM" id="MobiDB-lite"/>
    </source>
</evidence>
<feature type="region of interest" description="Disordered" evidence="1">
    <location>
        <begin position="37"/>
        <end position="56"/>
    </location>
</feature>
<name>A0A915IPV1_ROMCU</name>
<proteinExistence type="predicted"/>
<reference evidence="3" key="1">
    <citation type="submission" date="2022-11" db="UniProtKB">
        <authorList>
            <consortium name="WormBaseParasite"/>
        </authorList>
    </citation>
    <scope>IDENTIFICATION</scope>
</reference>
<organism evidence="2 3">
    <name type="scientific">Romanomermis culicivorax</name>
    <name type="common">Nematode worm</name>
    <dbReference type="NCBI Taxonomy" id="13658"/>
    <lineage>
        <taxon>Eukaryota</taxon>
        <taxon>Metazoa</taxon>
        <taxon>Ecdysozoa</taxon>
        <taxon>Nematoda</taxon>
        <taxon>Enoplea</taxon>
        <taxon>Dorylaimia</taxon>
        <taxon>Mermithida</taxon>
        <taxon>Mermithoidea</taxon>
        <taxon>Mermithidae</taxon>
        <taxon>Romanomermis</taxon>
    </lineage>
</organism>
<evidence type="ECO:0000313" key="2">
    <source>
        <dbReference type="Proteomes" id="UP000887565"/>
    </source>
</evidence>
<evidence type="ECO:0000313" key="3">
    <source>
        <dbReference type="WBParaSite" id="nRc.2.0.1.t16223-RA"/>
    </source>
</evidence>
<dbReference type="AlphaFoldDB" id="A0A915IPV1"/>
<dbReference type="WBParaSite" id="nRc.2.0.1.t16223-RA">
    <property type="protein sequence ID" value="nRc.2.0.1.t16223-RA"/>
    <property type="gene ID" value="nRc.2.0.1.g16223"/>
</dbReference>
<protein>
    <submittedName>
        <fullName evidence="3">Uncharacterized protein</fullName>
    </submittedName>
</protein>
<dbReference type="Proteomes" id="UP000887565">
    <property type="component" value="Unplaced"/>
</dbReference>
<keyword evidence="2" id="KW-1185">Reference proteome</keyword>
<accession>A0A915IPV1</accession>